<name>A0A6J7ALR8_9ZZZZ</name>
<sequence>MDRRVGRVLELLRHEVLRVAGSKLGGPRNGAAHTLGAWGENQIRAVGTQQHAALLRHRLGHREHDLDASCGSGHCQRDTGVTRGRLDDDRIGADLSGCGCGVEHGHADAVLHAAGRAVELELGDHLCHRSGGDSVDAHQWRVAHECGDVVCDVGHKSAPQQVRGFADYFSRDLDASATASCSRELGRPGPALRDQAFPEADLGRSLPRNR</sequence>
<accession>A0A6J7ALR8</accession>
<evidence type="ECO:0000256" key="1">
    <source>
        <dbReference type="SAM" id="MobiDB-lite"/>
    </source>
</evidence>
<proteinExistence type="predicted"/>
<dbReference type="EMBL" id="CAFAAV010000241">
    <property type="protein sequence ID" value="CAB4833891.1"/>
    <property type="molecule type" value="Genomic_DNA"/>
</dbReference>
<protein>
    <submittedName>
        <fullName evidence="2">Unannotated protein</fullName>
    </submittedName>
</protein>
<feature type="region of interest" description="Disordered" evidence="1">
    <location>
        <begin position="180"/>
        <end position="210"/>
    </location>
</feature>
<organism evidence="2">
    <name type="scientific">freshwater metagenome</name>
    <dbReference type="NCBI Taxonomy" id="449393"/>
    <lineage>
        <taxon>unclassified sequences</taxon>
        <taxon>metagenomes</taxon>
        <taxon>ecological metagenomes</taxon>
    </lineage>
</organism>
<dbReference type="AlphaFoldDB" id="A0A6J7ALR8"/>
<evidence type="ECO:0000313" key="2">
    <source>
        <dbReference type="EMBL" id="CAB4833891.1"/>
    </source>
</evidence>
<reference evidence="2" key="1">
    <citation type="submission" date="2020-05" db="EMBL/GenBank/DDBJ databases">
        <authorList>
            <person name="Chiriac C."/>
            <person name="Salcher M."/>
            <person name="Ghai R."/>
            <person name="Kavagutti S V."/>
        </authorList>
    </citation>
    <scope>NUCLEOTIDE SEQUENCE</scope>
</reference>
<gene>
    <name evidence="2" type="ORF">UFOPK3099_02440</name>
</gene>